<dbReference type="NCBIfam" id="TIGR00142">
    <property type="entry name" value="hycI"/>
    <property type="match status" value="1"/>
</dbReference>
<dbReference type="InterPro" id="IPR023430">
    <property type="entry name" value="Pept_HybD-like_dom_sf"/>
</dbReference>
<dbReference type="GO" id="GO:0008047">
    <property type="term" value="F:enzyme activator activity"/>
    <property type="evidence" value="ECO:0007669"/>
    <property type="project" value="InterPro"/>
</dbReference>
<dbReference type="GO" id="GO:0004175">
    <property type="term" value="F:endopeptidase activity"/>
    <property type="evidence" value="ECO:0007669"/>
    <property type="project" value="TreeGrafter"/>
</dbReference>
<dbReference type="AlphaFoldDB" id="A0AAD3YKU0"/>
<accession>A0AAD3YKU0</accession>
<dbReference type="EMBL" id="DACTUL010000027">
    <property type="protein sequence ID" value="HAT6345394.1"/>
    <property type="molecule type" value="Genomic_DNA"/>
</dbReference>
<sequence length="169" mass="18527">MGYNLVLTVGNAMMGDDGAGPYLSDKLQAAPLPGWIHIDGGIAPENVVYKVRELQPERVVLVDAAEIGEKAGTLQVIPPETIAEMFIFSTHNMPLNFLIDELKTFVPEVIFVGVQPAIVAFSFPMTEMVSGAMDYLYDHLEEAKDSELLINRLAQWNITNAATDYLPAC</sequence>
<evidence type="ECO:0000313" key="2">
    <source>
        <dbReference type="Proteomes" id="UP000859505"/>
    </source>
</evidence>
<comment type="caution">
    <text evidence="1">The sequence shown here is derived from an EMBL/GenBank/DDBJ whole genome shotgun (WGS) entry which is preliminary data.</text>
</comment>
<reference evidence="1" key="2">
    <citation type="submission" date="2020-01" db="EMBL/GenBank/DDBJ databases">
        <authorList>
            <consortium name="NCBI Pathogen Detection Project"/>
        </authorList>
    </citation>
    <scope>NUCLEOTIDE SEQUENCE</scope>
    <source>
        <strain evidence="1">OLC2673_Aeromonas</strain>
    </source>
</reference>
<dbReference type="EC" id="3.4.23.51" evidence="1"/>
<gene>
    <name evidence="1" type="primary">hycI</name>
    <name evidence="1" type="ORF">JAJ28_003161</name>
</gene>
<dbReference type="PANTHER" id="PTHR30302:SF4">
    <property type="entry name" value="HYDROGENASE 3 MATURATION PROTEASE"/>
    <property type="match status" value="1"/>
</dbReference>
<dbReference type="NCBIfam" id="TIGR00072">
    <property type="entry name" value="hydrog_prot"/>
    <property type="match status" value="1"/>
</dbReference>
<dbReference type="PRINTS" id="PR00446">
    <property type="entry name" value="HYDRGNUPTAKE"/>
</dbReference>
<dbReference type="SUPFAM" id="SSF53163">
    <property type="entry name" value="HybD-like"/>
    <property type="match status" value="1"/>
</dbReference>
<name>A0AAD3YKU0_AERHY</name>
<dbReference type="Pfam" id="PF01750">
    <property type="entry name" value="HycI"/>
    <property type="match status" value="1"/>
</dbReference>
<dbReference type="Proteomes" id="UP000859505">
    <property type="component" value="Unassembled WGS sequence"/>
</dbReference>
<dbReference type="Gene3D" id="3.40.50.1450">
    <property type="entry name" value="HybD-like"/>
    <property type="match status" value="1"/>
</dbReference>
<reference evidence="1" key="1">
    <citation type="journal article" date="2018" name="Genome Biol.">
        <title>SKESA: strategic k-mer extension for scrupulous assemblies.</title>
        <authorList>
            <person name="Souvorov A."/>
            <person name="Agarwala R."/>
            <person name="Lipman D.J."/>
        </authorList>
    </citation>
    <scope>NUCLEOTIDE SEQUENCE</scope>
    <source>
        <strain evidence="1">OLC2673_Aeromonas</strain>
    </source>
</reference>
<dbReference type="InterPro" id="IPR004420">
    <property type="entry name" value="Pept_A31_hyd_mat_HycI"/>
</dbReference>
<protein>
    <submittedName>
        <fullName evidence="1">Hydrogenase maturation peptidase HycI</fullName>
        <ecNumber evidence="1">3.4.23.51</ecNumber>
    </submittedName>
</protein>
<dbReference type="PANTHER" id="PTHR30302">
    <property type="entry name" value="HYDROGENASE 1 MATURATION PROTEASE"/>
    <property type="match status" value="1"/>
</dbReference>
<keyword evidence="1" id="KW-0378">Hydrolase</keyword>
<proteinExistence type="predicted"/>
<dbReference type="CDD" id="cd06067">
    <property type="entry name" value="H2MP_MemB-H2evol"/>
    <property type="match status" value="1"/>
</dbReference>
<evidence type="ECO:0000313" key="1">
    <source>
        <dbReference type="EMBL" id="HAT6345394.1"/>
    </source>
</evidence>
<organism evidence="1 2">
    <name type="scientific">Aeromonas hydrophila</name>
    <dbReference type="NCBI Taxonomy" id="644"/>
    <lineage>
        <taxon>Bacteria</taxon>
        <taxon>Pseudomonadati</taxon>
        <taxon>Pseudomonadota</taxon>
        <taxon>Gammaproteobacteria</taxon>
        <taxon>Aeromonadales</taxon>
        <taxon>Aeromonadaceae</taxon>
        <taxon>Aeromonas</taxon>
    </lineage>
</organism>
<dbReference type="GO" id="GO:0016485">
    <property type="term" value="P:protein processing"/>
    <property type="evidence" value="ECO:0007669"/>
    <property type="project" value="TreeGrafter"/>
</dbReference>
<dbReference type="InterPro" id="IPR000671">
    <property type="entry name" value="Peptidase_A31"/>
</dbReference>